<feature type="transmembrane region" description="Helical" evidence="1">
    <location>
        <begin position="43"/>
        <end position="63"/>
    </location>
</feature>
<name>A0ABU4UVH8_9PSEU</name>
<sequence>MRVVTAAVAGAVCAAAWWMSFVPIGRALCDGLSPDALGCAGLVYLWVAPISAVVWAVVAWALLRLARPRPVWPTAVLGPVGSFVLALAGALTIVGMRARPPEIVGVLVVTISAGVGYALAAAVTAGYGGRRDGAEHRGQDG</sequence>
<evidence type="ECO:0000313" key="3">
    <source>
        <dbReference type="Proteomes" id="UP001285352"/>
    </source>
</evidence>
<feature type="transmembrane region" description="Helical" evidence="1">
    <location>
        <begin position="103"/>
        <end position="127"/>
    </location>
</feature>
<evidence type="ECO:0008006" key="4">
    <source>
        <dbReference type="Google" id="ProtNLM"/>
    </source>
</evidence>
<keyword evidence="3" id="KW-1185">Reference proteome</keyword>
<proteinExistence type="predicted"/>
<evidence type="ECO:0000313" key="2">
    <source>
        <dbReference type="EMBL" id="MDX8143512.1"/>
    </source>
</evidence>
<protein>
    <recommendedName>
        <fullName evidence="4">Transmembrane protein</fullName>
    </recommendedName>
</protein>
<reference evidence="2 3" key="1">
    <citation type="submission" date="2023-11" db="EMBL/GenBank/DDBJ databases">
        <title>Lentzea sokolovensis, sp. nov., Lentzea kristufkii, sp. nov., and Lentzea miocenensis, sp. nov., rare actinobacteria from Sokolov Coal Basin, Miocene lacustrine sediment, Czech Republic.</title>
        <authorList>
            <person name="Lara A."/>
            <person name="Kotroba L."/>
            <person name="Nouioui I."/>
            <person name="Neumann-Schaal M."/>
            <person name="Mast Y."/>
            <person name="Chronakova A."/>
        </authorList>
    </citation>
    <scope>NUCLEOTIDE SEQUENCE [LARGE SCALE GENOMIC DNA]</scope>
    <source>
        <strain evidence="2 3">BCCO 10_0061</strain>
    </source>
</reference>
<keyword evidence="1" id="KW-0812">Transmembrane</keyword>
<dbReference type="RefSeq" id="WP_319975779.1">
    <property type="nucleotide sequence ID" value="NZ_JAXAVU010000008.1"/>
</dbReference>
<keyword evidence="1" id="KW-0472">Membrane</keyword>
<gene>
    <name evidence="2" type="ORF">SK854_15410</name>
</gene>
<organism evidence="2 3">
    <name type="scientific">Lentzea sokolovensis</name>
    <dbReference type="NCBI Taxonomy" id="3095429"/>
    <lineage>
        <taxon>Bacteria</taxon>
        <taxon>Bacillati</taxon>
        <taxon>Actinomycetota</taxon>
        <taxon>Actinomycetes</taxon>
        <taxon>Pseudonocardiales</taxon>
        <taxon>Pseudonocardiaceae</taxon>
        <taxon>Lentzea</taxon>
    </lineage>
</organism>
<dbReference type="EMBL" id="JAXAVU010000008">
    <property type="protein sequence ID" value="MDX8143512.1"/>
    <property type="molecule type" value="Genomic_DNA"/>
</dbReference>
<keyword evidence="1" id="KW-1133">Transmembrane helix</keyword>
<feature type="transmembrane region" description="Helical" evidence="1">
    <location>
        <begin position="75"/>
        <end position="97"/>
    </location>
</feature>
<dbReference type="Proteomes" id="UP001285352">
    <property type="component" value="Unassembled WGS sequence"/>
</dbReference>
<evidence type="ECO:0000256" key="1">
    <source>
        <dbReference type="SAM" id="Phobius"/>
    </source>
</evidence>
<reference evidence="2 3" key="2">
    <citation type="submission" date="2023-11" db="EMBL/GenBank/DDBJ databases">
        <authorList>
            <person name="Lara A.C."/>
            <person name="Chronakova A."/>
        </authorList>
    </citation>
    <scope>NUCLEOTIDE SEQUENCE [LARGE SCALE GENOMIC DNA]</scope>
    <source>
        <strain evidence="2 3">BCCO 10_0061</strain>
    </source>
</reference>
<accession>A0ABU4UVH8</accession>
<comment type="caution">
    <text evidence="2">The sequence shown here is derived from an EMBL/GenBank/DDBJ whole genome shotgun (WGS) entry which is preliminary data.</text>
</comment>